<keyword evidence="11" id="KW-1185">Reference proteome</keyword>
<keyword evidence="3" id="KW-0808">Transferase</keyword>
<dbReference type="GO" id="GO:0005524">
    <property type="term" value="F:ATP binding"/>
    <property type="evidence" value="ECO:0007669"/>
    <property type="project" value="UniProtKB-KW"/>
</dbReference>
<sequence length="302" mass="31393">MDPLLVITNSDAGSADEASLEAALDVLRDSTSVEVAATSNPGELDGVLHRAASRRIVVAGGDGSIHAVVAALHRRHELEGRVLGLIPLGTGNDFARGNDIPMDPAEAAKVVLHGTPTPTDLLVDEFGDIVVNNVHVGASAQAGRLGAGVKSVLGKVRIGPIGLGKLGYPIGAAMAALRPHVVRLKVEVDGEVINDFDSRVLMVAVGNSSDVGGGTTLNPDADPTDGQIDVMVSRAVGQLSRLSFAALLSRGEHEDHEDVVSVRGTTVTITGEPFWASADGEISGPETRRTWHVEPGAYRLTR</sequence>
<keyword evidence="7" id="KW-0443">Lipid metabolism</keyword>
<dbReference type="Gene3D" id="2.60.200.40">
    <property type="match status" value="1"/>
</dbReference>
<evidence type="ECO:0000256" key="5">
    <source>
        <dbReference type="ARBA" id="ARBA00022777"/>
    </source>
</evidence>
<evidence type="ECO:0000256" key="2">
    <source>
        <dbReference type="ARBA" id="ARBA00005983"/>
    </source>
</evidence>
<dbReference type="Gene3D" id="3.40.50.10330">
    <property type="entry name" value="Probable inorganic polyphosphate/atp-NAD kinase, domain 1"/>
    <property type="match status" value="1"/>
</dbReference>
<evidence type="ECO:0000256" key="7">
    <source>
        <dbReference type="ARBA" id="ARBA00023209"/>
    </source>
</evidence>
<comment type="cofactor">
    <cofactor evidence="1">
        <name>Mg(2+)</name>
        <dbReference type="ChEBI" id="CHEBI:18420"/>
    </cofactor>
</comment>
<dbReference type="AlphaFoldDB" id="A0A7Y9S2X3"/>
<dbReference type="InterPro" id="IPR001206">
    <property type="entry name" value="Diacylglycerol_kinase_cat_dom"/>
</dbReference>
<evidence type="ECO:0000313" key="11">
    <source>
        <dbReference type="Proteomes" id="UP000540656"/>
    </source>
</evidence>
<dbReference type="EMBL" id="JACCAA010000001">
    <property type="protein sequence ID" value="NYG59088.1"/>
    <property type="molecule type" value="Genomic_DNA"/>
</dbReference>
<evidence type="ECO:0000313" key="10">
    <source>
        <dbReference type="EMBL" id="NYG59088.1"/>
    </source>
</evidence>
<evidence type="ECO:0000256" key="3">
    <source>
        <dbReference type="ARBA" id="ARBA00022679"/>
    </source>
</evidence>
<evidence type="ECO:0000259" key="9">
    <source>
        <dbReference type="PROSITE" id="PS50146"/>
    </source>
</evidence>
<keyword evidence="4" id="KW-0547">Nucleotide-binding</keyword>
<comment type="caution">
    <text evidence="10">The sequence shown here is derived from an EMBL/GenBank/DDBJ whole genome shotgun (WGS) entry which is preliminary data.</text>
</comment>
<dbReference type="GO" id="GO:0016301">
    <property type="term" value="F:kinase activity"/>
    <property type="evidence" value="ECO:0007669"/>
    <property type="project" value="UniProtKB-KW"/>
</dbReference>
<dbReference type="GO" id="GO:0008654">
    <property type="term" value="P:phospholipid biosynthetic process"/>
    <property type="evidence" value="ECO:0007669"/>
    <property type="project" value="UniProtKB-KW"/>
</dbReference>
<dbReference type="Proteomes" id="UP000540656">
    <property type="component" value="Unassembled WGS sequence"/>
</dbReference>
<evidence type="ECO:0000256" key="6">
    <source>
        <dbReference type="ARBA" id="ARBA00022840"/>
    </source>
</evidence>
<keyword evidence="8" id="KW-1208">Phospholipid metabolism</keyword>
<dbReference type="SMART" id="SM00046">
    <property type="entry name" value="DAGKc"/>
    <property type="match status" value="1"/>
</dbReference>
<evidence type="ECO:0000256" key="4">
    <source>
        <dbReference type="ARBA" id="ARBA00022741"/>
    </source>
</evidence>
<gene>
    <name evidence="10" type="ORF">BJ980_002011</name>
</gene>
<comment type="similarity">
    <text evidence="2">Belongs to the diacylglycerol/lipid kinase family.</text>
</comment>
<name>A0A7Y9S2X3_9ACTN</name>
<protein>
    <submittedName>
        <fullName evidence="10">YegS/Rv2252/BmrU family lipid kinase</fullName>
    </submittedName>
</protein>
<accession>A0A7Y9S2X3</accession>
<proteinExistence type="inferred from homology"/>
<organism evidence="10 11">
    <name type="scientific">Nocardioides daedukensis</name>
    <dbReference type="NCBI Taxonomy" id="634462"/>
    <lineage>
        <taxon>Bacteria</taxon>
        <taxon>Bacillati</taxon>
        <taxon>Actinomycetota</taxon>
        <taxon>Actinomycetes</taxon>
        <taxon>Propionibacteriales</taxon>
        <taxon>Nocardioidaceae</taxon>
        <taxon>Nocardioides</taxon>
    </lineage>
</organism>
<dbReference type="PANTHER" id="PTHR12358:SF54">
    <property type="entry name" value="SPHINGOSINE KINASE RELATED PROTEIN"/>
    <property type="match status" value="1"/>
</dbReference>
<dbReference type="PANTHER" id="PTHR12358">
    <property type="entry name" value="SPHINGOSINE KINASE"/>
    <property type="match status" value="1"/>
</dbReference>
<dbReference type="SUPFAM" id="SSF111331">
    <property type="entry name" value="NAD kinase/diacylglycerol kinase-like"/>
    <property type="match status" value="1"/>
</dbReference>
<dbReference type="InterPro" id="IPR017438">
    <property type="entry name" value="ATP-NAD_kinase_N"/>
</dbReference>
<keyword evidence="6" id="KW-0067">ATP-binding</keyword>
<reference evidence="10 11" key="1">
    <citation type="submission" date="2020-07" db="EMBL/GenBank/DDBJ databases">
        <title>Sequencing the genomes of 1000 actinobacteria strains.</title>
        <authorList>
            <person name="Klenk H.-P."/>
        </authorList>
    </citation>
    <scope>NUCLEOTIDE SEQUENCE [LARGE SCALE GENOMIC DNA]</scope>
    <source>
        <strain evidence="10 11">DSM 23819</strain>
    </source>
</reference>
<dbReference type="RefSeq" id="WP_343047771.1">
    <property type="nucleotide sequence ID" value="NZ_JACCAA010000001.1"/>
</dbReference>
<dbReference type="Pfam" id="PF00781">
    <property type="entry name" value="DAGK_cat"/>
    <property type="match status" value="1"/>
</dbReference>
<keyword evidence="7" id="KW-0594">Phospholipid biosynthesis</keyword>
<evidence type="ECO:0000256" key="1">
    <source>
        <dbReference type="ARBA" id="ARBA00001946"/>
    </source>
</evidence>
<dbReference type="PROSITE" id="PS50146">
    <property type="entry name" value="DAGK"/>
    <property type="match status" value="1"/>
</dbReference>
<keyword evidence="5 10" id="KW-0418">Kinase</keyword>
<dbReference type="InterPro" id="IPR050187">
    <property type="entry name" value="Lipid_Phosphate_FormReg"/>
</dbReference>
<dbReference type="InterPro" id="IPR016064">
    <property type="entry name" value="NAD/diacylglycerol_kinase_sf"/>
</dbReference>
<feature type="domain" description="DAGKc" evidence="9">
    <location>
        <begin position="1"/>
        <end position="128"/>
    </location>
</feature>
<keyword evidence="7" id="KW-0444">Lipid biosynthesis</keyword>
<dbReference type="Pfam" id="PF19279">
    <property type="entry name" value="YegS_C"/>
    <property type="match status" value="1"/>
</dbReference>
<dbReference type="InterPro" id="IPR045540">
    <property type="entry name" value="YegS/DAGK_C"/>
</dbReference>
<evidence type="ECO:0000256" key="8">
    <source>
        <dbReference type="ARBA" id="ARBA00023264"/>
    </source>
</evidence>